<name>A0A5B9VUT2_9BACT</name>
<reference evidence="1 2" key="1">
    <citation type="submission" date="2019-08" db="EMBL/GenBank/DDBJ databases">
        <title>Deep-cultivation of Planctomycetes and their phenomic and genomic characterization uncovers novel biology.</title>
        <authorList>
            <person name="Wiegand S."/>
            <person name="Jogler M."/>
            <person name="Boedeker C."/>
            <person name="Pinto D."/>
            <person name="Vollmers J."/>
            <person name="Rivas-Marin E."/>
            <person name="Kohn T."/>
            <person name="Peeters S.H."/>
            <person name="Heuer A."/>
            <person name="Rast P."/>
            <person name="Oberbeckmann S."/>
            <person name="Bunk B."/>
            <person name="Jeske O."/>
            <person name="Meyerdierks A."/>
            <person name="Storesund J.E."/>
            <person name="Kallscheuer N."/>
            <person name="Luecker S."/>
            <person name="Lage O.M."/>
            <person name="Pohl T."/>
            <person name="Merkel B.J."/>
            <person name="Hornburger P."/>
            <person name="Mueller R.-W."/>
            <person name="Bruemmer F."/>
            <person name="Labrenz M."/>
            <person name="Spormann A.M."/>
            <person name="Op den Camp H."/>
            <person name="Overmann J."/>
            <person name="Amann R."/>
            <person name="Jetten M.S.M."/>
            <person name="Mascher T."/>
            <person name="Medema M.H."/>
            <person name="Devos D.P."/>
            <person name="Kaster A.-K."/>
            <person name="Ovreas L."/>
            <person name="Rohde M."/>
            <person name="Galperin M.Y."/>
            <person name="Jogler C."/>
        </authorList>
    </citation>
    <scope>NUCLEOTIDE SEQUENCE [LARGE SCALE GENOMIC DNA]</scope>
    <source>
        <strain evidence="1 2">OJF2</strain>
    </source>
</reference>
<dbReference type="EMBL" id="CP042997">
    <property type="protein sequence ID" value="QEH31550.1"/>
    <property type="molecule type" value="Genomic_DNA"/>
</dbReference>
<dbReference type="AlphaFoldDB" id="A0A5B9VUT2"/>
<sequence length="99" mass="11105">MRIPVLIERVAGDGFRARGGDPLSLCAEGRTEEEAVARLRDLIEDRLAVGAKLISLDVGSADHPHAPIPGWDADDPLFDEWQEAMREYRRQVEDDPNRI</sequence>
<evidence type="ECO:0000313" key="2">
    <source>
        <dbReference type="Proteomes" id="UP000324233"/>
    </source>
</evidence>
<accession>A0A5B9VUT2</accession>
<proteinExistence type="predicted"/>
<dbReference type="KEGG" id="agv:OJF2_00150"/>
<gene>
    <name evidence="1" type="ORF">OJF2_00150</name>
</gene>
<protein>
    <submittedName>
        <fullName evidence="1">Uncharacterized protein</fullName>
    </submittedName>
</protein>
<dbReference type="Proteomes" id="UP000324233">
    <property type="component" value="Chromosome"/>
</dbReference>
<keyword evidence="2" id="KW-1185">Reference proteome</keyword>
<evidence type="ECO:0000313" key="1">
    <source>
        <dbReference type="EMBL" id="QEH31550.1"/>
    </source>
</evidence>
<dbReference type="RefSeq" id="WP_148590123.1">
    <property type="nucleotide sequence ID" value="NZ_CP042997.1"/>
</dbReference>
<organism evidence="1 2">
    <name type="scientific">Aquisphaera giovannonii</name>
    <dbReference type="NCBI Taxonomy" id="406548"/>
    <lineage>
        <taxon>Bacteria</taxon>
        <taxon>Pseudomonadati</taxon>
        <taxon>Planctomycetota</taxon>
        <taxon>Planctomycetia</taxon>
        <taxon>Isosphaerales</taxon>
        <taxon>Isosphaeraceae</taxon>
        <taxon>Aquisphaera</taxon>
    </lineage>
</organism>
<dbReference type="OrthoDB" id="161328at2"/>